<dbReference type="Gene3D" id="3.80.10.10">
    <property type="entry name" value="Ribonuclease Inhibitor"/>
    <property type="match status" value="1"/>
</dbReference>
<dbReference type="InterPro" id="IPR001611">
    <property type="entry name" value="Leu-rich_rpt"/>
</dbReference>
<keyword evidence="2" id="KW-0677">Repeat</keyword>
<dbReference type="Proteomes" id="UP000267096">
    <property type="component" value="Unassembled WGS sequence"/>
</dbReference>
<accession>A0A0M3JA49</accession>
<dbReference type="SUPFAM" id="SSF52075">
    <property type="entry name" value="Outer arm dynein light chain 1"/>
    <property type="match status" value="1"/>
</dbReference>
<organism evidence="5">
    <name type="scientific">Anisakis simplex</name>
    <name type="common">Herring worm</name>
    <dbReference type="NCBI Taxonomy" id="6269"/>
    <lineage>
        <taxon>Eukaryota</taxon>
        <taxon>Metazoa</taxon>
        <taxon>Ecdysozoa</taxon>
        <taxon>Nematoda</taxon>
        <taxon>Chromadorea</taxon>
        <taxon>Rhabditida</taxon>
        <taxon>Spirurina</taxon>
        <taxon>Ascaridomorpha</taxon>
        <taxon>Ascaridoidea</taxon>
        <taxon>Anisakidae</taxon>
        <taxon>Anisakis</taxon>
        <taxon>Anisakis simplex complex</taxon>
    </lineage>
</organism>
<dbReference type="PROSITE" id="PS51450">
    <property type="entry name" value="LRR"/>
    <property type="match status" value="2"/>
</dbReference>
<gene>
    <name evidence="3" type="ORF">ASIM_LOCUS4284</name>
</gene>
<evidence type="ECO:0000256" key="1">
    <source>
        <dbReference type="ARBA" id="ARBA00022614"/>
    </source>
</evidence>
<dbReference type="EMBL" id="UYRR01007329">
    <property type="protein sequence ID" value="VDK23509.1"/>
    <property type="molecule type" value="Genomic_DNA"/>
</dbReference>
<keyword evidence="1" id="KW-0433">Leucine-rich repeat</keyword>
<reference evidence="3 4" key="2">
    <citation type="submission" date="2018-11" db="EMBL/GenBank/DDBJ databases">
        <authorList>
            <consortium name="Pathogen Informatics"/>
        </authorList>
    </citation>
    <scope>NUCLEOTIDE SEQUENCE [LARGE SCALE GENOMIC DNA]</scope>
</reference>
<evidence type="ECO:0000256" key="2">
    <source>
        <dbReference type="ARBA" id="ARBA00022737"/>
    </source>
</evidence>
<keyword evidence="4" id="KW-1185">Reference proteome</keyword>
<evidence type="ECO:0000313" key="4">
    <source>
        <dbReference type="Proteomes" id="UP000267096"/>
    </source>
</evidence>
<evidence type="ECO:0000313" key="3">
    <source>
        <dbReference type="EMBL" id="VDK23509.1"/>
    </source>
</evidence>
<dbReference type="InterPro" id="IPR032675">
    <property type="entry name" value="LRR_dom_sf"/>
</dbReference>
<sequence>MISGVEDFLIGSETGIPLEDRERWLCLEDVDFSFNELHDIDESVKLLEPIVKMDLSHNRLADIGHHLQQLYSLYELNLSHNGIEDVDDWHTKLGNVKRLNLSGNSIRSLKGLSKLYSLEYLDLTANAIATPEDVTPIGNLPCLEHIILRSNPVRQAVEYRTKILESFGERASEVVNFYNHRRCCCFFLDSPNFFTIAYVLM</sequence>
<dbReference type="WBParaSite" id="ASIM_0000446901-mRNA-1">
    <property type="protein sequence ID" value="ASIM_0000446901-mRNA-1"/>
    <property type="gene ID" value="ASIM_0000446901"/>
</dbReference>
<dbReference type="GO" id="GO:0005737">
    <property type="term" value="C:cytoplasm"/>
    <property type="evidence" value="ECO:0007669"/>
    <property type="project" value="TreeGrafter"/>
</dbReference>
<dbReference type="OrthoDB" id="430293at2759"/>
<proteinExistence type="predicted"/>
<reference evidence="5" key="1">
    <citation type="submission" date="2017-02" db="UniProtKB">
        <authorList>
            <consortium name="WormBaseParasite"/>
        </authorList>
    </citation>
    <scope>IDENTIFICATION</scope>
</reference>
<protein>
    <submittedName>
        <fullName evidence="5">Nischarin (inferred by orthology to a human protein)</fullName>
    </submittedName>
</protein>
<dbReference type="PANTHER" id="PTHR15454:SF35">
    <property type="entry name" value="NISCHARIN"/>
    <property type="match status" value="1"/>
</dbReference>
<dbReference type="Pfam" id="PF13855">
    <property type="entry name" value="LRR_8"/>
    <property type="match status" value="1"/>
</dbReference>
<dbReference type="AlphaFoldDB" id="A0A0M3JA49"/>
<dbReference type="PANTHER" id="PTHR15454">
    <property type="entry name" value="NISCHARIN RELATED"/>
    <property type="match status" value="1"/>
</dbReference>
<name>A0A0M3JA49_ANISI</name>
<evidence type="ECO:0000313" key="5">
    <source>
        <dbReference type="WBParaSite" id="ASIM_0000446901-mRNA-1"/>
    </source>
</evidence>